<accession>A0ABY9X335</accession>
<protein>
    <submittedName>
        <fullName evidence="2">DUF4123 domain-containing protein</fullName>
    </submittedName>
</protein>
<evidence type="ECO:0000313" key="2">
    <source>
        <dbReference type="EMBL" id="WNG49808.1"/>
    </source>
</evidence>
<evidence type="ECO:0000259" key="1">
    <source>
        <dbReference type="Pfam" id="PF13503"/>
    </source>
</evidence>
<reference evidence="2 3" key="1">
    <citation type="submission" date="2019-08" db="EMBL/GenBank/DDBJ databases">
        <title>Archangium and Cystobacter genomes.</title>
        <authorList>
            <person name="Chen I.-C.K."/>
            <person name="Wielgoss S."/>
        </authorList>
    </citation>
    <scope>NUCLEOTIDE SEQUENCE [LARGE SCALE GENOMIC DNA]</scope>
    <source>
        <strain evidence="2 3">Cbm 6</strain>
    </source>
</reference>
<name>A0ABY9X335_9BACT</name>
<dbReference type="InterPro" id="IPR025391">
    <property type="entry name" value="DUF4123"/>
</dbReference>
<sequence length="185" mass="21044">MTAPHVEKILQYVWPPPKARNLLDVYVLLDAARDEAILPAVQNSDLEVDCLFSGVLPPELSRVAPYLVRLRRGTPFPAWLIEHAWTKSWGVFLQATGDRELVRKHLQSLLLVRTEQGKELYFRYYDPRVLRVYLPTCTAKEVQQLFGPVRSFFAESEDGTTLLQYAMRIGQPGMPPLEVSAHAVA</sequence>
<proteinExistence type="predicted"/>
<dbReference type="EMBL" id="CP043494">
    <property type="protein sequence ID" value="WNG49808.1"/>
    <property type="molecule type" value="Genomic_DNA"/>
</dbReference>
<dbReference type="Pfam" id="PF13503">
    <property type="entry name" value="DUF4123"/>
    <property type="match status" value="1"/>
</dbReference>
<evidence type="ECO:0000313" key="3">
    <source>
        <dbReference type="Proteomes" id="UP001611383"/>
    </source>
</evidence>
<dbReference type="Proteomes" id="UP001611383">
    <property type="component" value="Chromosome"/>
</dbReference>
<organism evidence="2 3">
    <name type="scientific">Archangium minus</name>
    <dbReference type="NCBI Taxonomy" id="83450"/>
    <lineage>
        <taxon>Bacteria</taxon>
        <taxon>Pseudomonadati</taxon>
        <taxon>Myxococcota</taxon>
        <taxon>Myxococcia</taxon>
        <taxon>Myxococcales</taxon>
        <taxon>Cystobacterineae</taxon>
        <taxon>Archangiaceae</taxon>
        <taxon>Archangium</taxon>
    </lineage>
</organism>
<keyword evidence="3" id="KW-1185">Reference proteome</keyword>
<dbReference type="RefSeq" id="WP_395808151.1">
    <property type="nucleotide sequence ID" value="NZ_CP043494.1"/>
</dbReference>
<gene>
    <name evidence="2" type="ORF">F0U60_41080</name>
</gene>
<feature type="domain" description="DUF4123" evidence="1">
    <location>
        <begin position="25"/>
        <end position="144"/>
    </location>
</feature>